<accession>A0A1W1V1X8</accession>
<dbReference type="Proteomes" id="UP000192731">
    <property type="component" value="Unassembled WGS sequence"/>
</dbReference>
<dbReference type="PANTHER" id="PTHR34472">
    <property type="entry name" value="SULFUR CARRIER PROTEIN THIS"/>
    <property type="match status" value="1"/>
</dbReference>
<dbReference type="Gene3D" id="3.10.20.30">
    <property type="match status" value="1"/>
</dbReference>
<dbReference type="STRING" id="656914.SAMN00017405_1275"/>
<name>A0A1W1V1X8_DESTI</name>
<dbReference type="PANTHER" id="PTHR34472:SF1">
    <property type="entry name" value="SULFUR CARRIER PROTEIN THIS"/>
    <property type="match status" value="1"/>
</dbReference>
<evidence type="ECO:0000313" key="1">
    <source>
        <dbReference type="EMBL" id="SMB87325.1"/>
    </source>
</evidence>
<keyword evidence="2" id="KW-1185">Reference proteome</keyword>
<dbReference type="EMBL" id="FWWT01000013">
    <property type="protein sequence ID" value="SMB87325.1"/>
    <property type="molecule type" value="Genomic_DNA"/>
</dbReference>
<dbReference type="InterPro" id="IPR012675">
    <property type="entry name" value="Beta-grasp_dom_sf"/>
</dbReference>
<dbReference type="InterPro" id="IPR003749">
    <property type="entry name" value="ThiS/MoaD-like"/>
</dbReference>
<reference evidence="1 2" key="1">
    <citation type="submission" date="2017-04" db="EMBL/GenBank/DDBJ databases">
        <authorList>
            <person name="Afonso C.L."/>
            <person name="Miller P.J."/>
            <person name="Scott M.A."/>
            <person name="Spackman E."/>
            <person name="Goraichik I."/>
            <person name="Dimitrov K.M."/>
            <person name="Suarez D.L."/>
            <person name="Swayne D.E."/>
        </authorList>
    </citation>
    <scope>NUCLEOTIDE SEQUENCE [LARGE SCALE GENOMIC DNA]</scope>
    <source>
        <strain evidence="1 2">DSM 11270</strain>
    </source>
</reference>
<dbReference type="OrthoDB" id="9798559at2"/>
<sequence>MKINGQESYLEVGISVSEMLCKLDIKEDKVIIEINLEIIPKDKYAETKLNQDDKVEIVTFMGGG</sequence>
<protein>
    <submittedName>
        <fullName evidence="1">Sulfur carrier protein</fullName>
    </submittedName>
</protein>
<organism evidence="1 2">
    <name type="scientific">Desulfonispora thiosulfatigenes DSM 11270</name>
    <dbReference type="NCBI Taxonomy" id="656914"/>
    <lineage>
        <taxon>Bacteria</taxon>
        <taxon>Bacillati</taxon>
        <taxon>Bacillota</taxon>
        <taxon>Clostridia</taxon>
        <taxon>Eubacteriales</taxon>
        <taxon>Peptococcaceae</taxon>
        <taxon>Desulfonispora</taxon>
    </lineage>
</organism>
<dbReference type="NCBIfam" id="TIGR01683">
    <property type="entry name" value="thiS"/>
    <property type="match status" value="1"/>
</dbReference>
<dbReference type="SUPFAM" id="SSF54285">
    <property type="entry name" value="MoaD/ThiS"/>
    <property type="match status" value="1"/>
</dbReference>
<dbReference type="RefSeq" id="WP_084052663.1">
    <property type="nucleotide sequence ID" value="NZ_FWWT01000013.1"/>
</dbReference>
<evidence type="ECO:0000313" key="2">
    <source>
        <dbReference type="Proteomes" id="UP000192731"/>
    </source>
</evidence>
<gene>
    <name evidence="1" type="ORF">SAMN00017405_1275</name>
</gene>
<proteinExistence type="predicted"/>
<dbReference type="Pfam" id="PF02597">
    <property type="entry name" value="ThiS"/>
    <property type="match status" value="1"/>
</dbReference>
<dbReference type="InterPro" id="IPR016155">
    <property type="entry name" value="Mopterin_synth/thiamin_S_b"/>
</dbReference>
<dbReference type="InterPro" id="IPR010035">
    <property type="entry name" value="Thi_S"/>
</dbReference>
<dbReference type="CDD" id="cd00565">
    <property type="entry name" value="Ubl_ThiS"/>
    <property type="match status" value="1"/>
</dbReference>
<dbReference type="AlphaFoldDB" id="A0A1W1V1X8"/>